<protein>
    <recommendedName>
        <fullName evidence="2">DUF7511 domain-containing protein</fullName>
    </recommendedName>
</protein>
<gene>
    <name evidence="3" type="ORF">SAMN05421752_102410</name>
</gene>
<dbReference type="STRING" id="308853.SAMN05421752_102410"/>
<dbReference type="Pfam" id="PF24351">
    <property type="entry name" value="DUF7511"/>
    <property type="match status" value="1"/>
</dbReference>
<accession>A0A1N7DP16</accession>
<keyword evidence="4" id="KW-1185">Reference proteome</keyword>
<dbReference type="AlphaFoldDB" id="A0A1N7DP16"/>
<evidence type="ECO:0000256" key="1">
    <source>
        <dbReference type="SAM" id="MobiDB-lite"/>
    </source>
</evidence>
<evidence type="ECO:0000259" key="2">
    <source>
        <dbReference type="Pfam" id="PF24351"/>
    </source>
</evidence>
<feature type="region of interest" description="Disordered" evidence="1">
    <location>
        <begin position="1"/>
        <end position="28"/>
    </location>
</feature>
<evidence type="ECO:0000313" key="4">
    <source>
        <dbReference type="Proteomes" id="UP000185936"/>
    </source>
</evidence>
<dbReference type="EMBL" id="FTNR01000002">
    <property type="protein sequence ID" value="SIR77606.1"/>
    <property type="molecule type" value="Genomic_DNA"/>
</dbReference>
<feature type="domain" description="DUF7511" evidence="2">
    <location>
        <begin position="17"/>
        <end position="62"/>
    </location>
</feature>
<proteinExistence type="predicted"/>
<name>A0A1N7DP16_9EURY</name>
<dbReference type="Proteomes" id="UP000185936">
    <property type="component" value="Unassembled WGS sequence"/>
</dbReference>
<sequence length="63" mass="7087">MTMDTDSYPLADDPTPELDHATIENENAPDECAIFPREATEEELMTQWITAHDGAFVSLETMQ</sequence>
<dbReference type="OrthoDB" id="186853at2157"/>
<dbReference type="RefSeq" id="WP_076608079.1">
    <property type="nucleotide sequence ID" value="NZ_FTNR01000002.1"/>
</dbReference>
<dbReference type="InterPro" id="IPR055933">
    <property type="entry name" value="DUF7511"/>
</dbReference>
<organism evidence="3 4">
    <name type="scientific">Natronorubrum thiooxidans</name>
    <dbReference type="NCBI Taxonomy" id="308853"/>
    <lineage>
        <taxon>Archaea</taxon>
        <taxon>Methanobacteriati</taxon>
        <taxon>Methanobacteriota</taxon>
        <taxon>Stenosarchaea group</taxon>
        <taxon>Halobacteria</taxon>
        <taxon>Halobacteriales</taxon>
        <taxon>Natrialbaceae</taxon>
        <taxon>Natronorubrum</taxon>
    </lineage>
</organism>
<evidence type="ECO:0000313" key="3">
    <source>
        <dbReference type="EMBL" id="SIR77606.1"/>
    </source>
</evidence>
<reference evidence="4" key="1">
    <citation type="submission" date="2017-01" db="EMBL/GenBank/DDBJ databases">
        <authorList>
            <person name="Varghese N."/>
            <person name="Submissions S."/>
        </authorList>
    </citation>
    <scope>NUCLEOTIDE SEQUENCE [LARGE SCALE GENOMIC DNA]</scope>
    <source>
        <strain evidence="4">type strain: HArc-</strain>
    </source>
</reference>